<gene>
    <name evidence="2" type="ORF">BP5553_06271</name>
</gene>
<evidence type="ECO:0000313" key="2">
    <source>
        <dbReference type="EMBL" id="RDL36919.1"/>
    </source>
</evidence>
<dbReference type="RefSeq" id="XP_031869575.1">
    <property type="nucleotide sequence ID" value="XM_032014894.1"/>
</dbReference>
<dbReference type="PANTHER" id="PTHR47843:SF7">
    <property type="entry name" value="BTB DOMAIN-CONTAINING PROTEIN"/>
    <property type="match status" value="1"/>
</dbReference>
<dbReference type="InterPro" id="IPR000210">
    <property type="entry name" value="BTB/POZ_dom"/>
</dbReference>
<dbReference type="PANTHER" id="PTHR47843">
    <property type="entry name" value="BTB DOMAIN-CONTAINING PROTEIN-RELATED"/>
    <property type="match status" value="1"/>
</dbReference>
<dbReference type="PROSITE" id="PS50097">
    <property type="entry name" value="BTB"/>
    <property type="match status" value="1"/>
</dbReference>
<dbReference type="Gene3D" id="3.30.710.10">
    <property type="entry name" value="Potassium Channel Kv1.1, Chain A"/>
    <property type="match status" value="1"/>
</dbReference>
<accession>A0A370TN21</accession>
<dbReference type="EMBL" id="NPIC01000004">
    <property type="protein sequence ID" value="RDL36919.1"/>
    <property type="molecule type" value="Genomic_DNA"/>
</dbReference>
<sequence length="220" mass="25842">MLPSPALGERLGEDVITLYVGTKRNKFIIHKQLICESCHFFEVAFTSSFKENLEGVMCLPEKRPEIISLFVSWLYPDRIPYHETEEHLLNMYNLHFFAEEIGEERLMDASMDAIQDEYQNLDIPISYEMLAKVYDNTTKSRLRLFAIDKFVHFQELGNLPVGRVDSRKDLAELWEITKGNFDLFYDIFTADPRFRDEWFEVDMCKYHQHGGGGCYSNARK</sequence>
<dbReference type="CDD" id="cd18186">
    <property type="entry name" value="BTB_POZ_ZBTB_KLHL-like"/>
    <property type="match status" value="1"/>
</dbReference>
<dbReference type="STRING" id="2656787.A0A370TN21"/>
<dbReference type="AlphaFoldDB" id="A0A370TN21"/>
<proteinExistence type="predicted"/>
<comment type="caution">
    <text evidence="2">The sequence shown here is derived from an EMBL/GenBank/DDBJ whole genome shotgun (WGS) entry which is preliminary data.</text>
</comment>
<dbReference type="InterPro" id="IPR011333">
    <property type="entry name" value="SKP1/BTB/POZ_sf"/>
</dbReference>
<feature type="domain" description="BTB" evidence="1">
    <location>
        <begin position="14"/>
        <end position="83"/>
    </location>
</feature>
<reference evidence="2 3" key="1">
    <citation type="journal article" date="2018" name="IMA Fungus">
        <title>IMA Genome-F 9: Draft genome sequence of Annulohypoxylon stygium, Aspergillus mulundensis, Berkeleyomyces basicola (syn. Thielaviopsis basicola), Ceratocystis smalleyi, two Cercospora beticola strains, Coleophoma cylindrospora, Fusarium fracticaudum, Phialophora cf. hyalina, and Morchella septimelata.</title>
        <authorList>
            <person name="Wingfield B.D."/>
            <person name="Bills G.F."/>
            <person name="Dong Y."/>
            <person name="Huang W."/>
            <person name="Nel W.J."/>
            <person name="Swalarsk-Parry B.S."/>
            <person name="Vaghefi N."/>
            <person name="Wilken P.M."/>
            <person name="An Z."/>
            <person name="de Beer Z.W."/>
            <person name="De Vos L."/>
            <person name="Chen L."/>
            <person name="Duong T.A."/>
            <person name="Gao Y."/>
            <person name="Hammerbacher A."/>
            <person name="Kikkert J.R."/>
            <person name="Li Y."/>
            <person name="Li H."/>
            <person name="Li K."/>
            <person name="Li Q."/>
            <person name="Liu X."/>
            <person name="Ma X."/>
            <person name="Naidoo K."/>
            <person name="Pethybridge S.J."/>
            <person name="Sun J."/>
            <person name="Steenkamp E.T."/>
            <person name="van der Nest M.A."/>
            <person name="van Wyk S."/>
            <person name="Wingfield M.J."/>
            <person name="Xiong C."/>
            <person name="Yue Q."/>
            <person name="Zhang X."/>
        </authorList>
    </citation>
    <scope>NUCLEOTIDE SEQUENCE [LARGE SCALE GENOMIC DNA]</scope>
    <source>
        <strain evidence="2 3">BP 5553</strain>
    </source>
</reference>
<dbReference type="Proteomes" id="UP000254866">
    <property type="component" value="Unassembled WGS sequence"/>
</dbReference>
<evidence type="ECO:0000259" key="1">
    <source>
        <dbReference type="PROSITE" id="PS50097"/>
    </source>
</evidence>
<dbReference type="SUPFAM" id="SSF54695">
    <property type="entry name" value="POZ domain"/>
    <property type="match status" value="1"/>
</dbReference>
<organism evidence="2 3">
    <name type="scientific">Venustampulla echinocandica</name>
    <dbReference type="NCBI Taxonomy" id="2656787"/>
    <lineage>
        <taxon>Eukaryota</taxon>
        <taxon>Fungi</taxon>
        <taxon>Dikarya</taxon>
        <taxon>Ascomycota</taxon>
        <taxon>Pezizomycotina</taxon>
        <taxon>Leotiomycetes</taxon>
        <taxon>Helotiales</taxon>
        <taxon>Pleuroascaceae</taxon>
        <taxon>Venustampulla</taxon>
    </lineage>
</organism>
<dbReference type="Pfam" id="PF00651">
    <property type="entry name" value="BTB"/>
    <property type="match status" value="1"/>
</dbReference>
<evidence type="ECO:0000313" key="3">
    <source>
        <dbReference type="Proteomes" id="UP000254866"/>
    </source>
</evidence>
<dbReference type="GeneID" id="43599120"/>
<name>A0A370TN21_9HELO</name>
<keyword evidence="3" id="KW-1185">Reference proteome</keyword>
<dbReference type="OrthoDB" id="6359816at2759"/>
<protein>
    <recommendedName>
        <fullName evidence="1">BTB domain-containing protein</fullName>
    </recommendedName>
</protein>